<dbReference type="EMBL" id="JBHUOS010000005">
    <property type="protein sequence ID" value="MFD2915476.1"/>
    <property type="molecule type" value="Genomic_DNA"/>
</dbReference>
<dbReference type="RefSeq" id="WP_194509887.1">
    <property type="nucleotide sequence ID" value="NZ_JADILU010000011.1"/>
</dbReference>
<sequence length="146" mass="17452">MKRHYWILLILVLGFTSCHFMGPIDVNIERKNVEVNSNDIIGTWKMDKFSYEYLSEIKTDSIVLTFKPDNLFEMNNSQNLFDREINNGTSSGTWEIIEQYDTKKIKLNFNDIKTSKNLEIYKLKENYQLWYFLSDPDTGERIRFLK</sequence>
<gene>
    <name evidence="2" type="ORF">ACFS29_07500</name>
</gene>
<proteinExistence type="predicted"/>
<evidence type="ECO:0000313" key="3">
    <source>
        <dbReference type="Proteomes" id="UP001597548"/>
    </source>
</evidence>
<dbReference type="PROSITE" id="PS51257">
    <property type="entry name" value="PROKAR_LIPOPROTEIN"/>
    <property type="match status" value="1"/>
</dbReference>
<dbReference type="Proteomes" id="UP001597548">
    <property type="component" value="Unassembled WGS sequence"/>
</dbReference>
<evidence type="ECO:0000259" key="1">
    <source>
        <dbReference type="Pfam" id="PF13648"/>
    </source>
</evidence>
<organism evidence="2 3">
    <name type="scientific">Psychroserpens luteus</name>
    <dbReference type="NCBI Taxonomy" id="1434066"/>
    <lineage>
        <taxon>Bacteria</taxon>
        <taxon>Pseudomonadati</taxon>
        <taxon>Bacteroidota</taxon>
        <taxon>Flavobacteriia</taxon>
        <taxon>Flavobacteriales</taxon>
        <taxon>Flavobacteriaceae</taxon>
        <taxon>Psychroserpens</taxon>
    </lineage>
</organism>
<feature type="domain" description="Lipocalin-like" evidence="1">
    <location>
        <begin position="40"/>
        <end position="126"/>
    </location>
</feature>
<reference evidence="3" key="1">
    <citation type="journal article" date="2019" name="Int. J. Syst. Evol. Microbiol.">
        <title>The Global Catalogue of Microorganisms (GCM) 10K type strain sequencing project: providing services to taxonomists for standard genome sequencing and annotation.</title>
        <authorList>
            <consortium name="The Broad Institute Genomics Platform"/>
            <consortium name="The Broad Institute Genome Sequencing Center for Infectious Disease"/>
            <person name="Wu L."/>
            <person name="Ma J."/>
        </authorList>
    </citation>
    <scope>NUCLEOTIDE SEQUENCE [LARGE SCALE GENOMIC DNA]</scope>
    <source>
        <strain evidence="3">KCTC 32514</strain>
    </source>
</reference>
<dbReference type="InterPro" id="IPR024311">
    <property type="entry name" value="Lipocalin-like"/>
</dbReference>
<accession>A0ABW5ZSL1</accession>
<dbReference type="Pfam" id="PF13648">
    <property type="entry name" value="Lipocalin_4"/>
    <property type="match status" value="1"/>
</dbReference>
<name>A0ABW5ZSL1_9FLAO</name>
<evidence type="ECO:0000313" key="2">
    <source>
        <dbReference type="EMBL" id="MFD2915476.1"/>
    </source>
</evidence>
<protein>
    <submittedName>
        <fullName evidence="2">Lipocalin family protein</fullName>
    </submittedName>
</protein>
<comment type="caution">
    <text evidence="2">The sequence shown here is derived from an EMBL/GenBank/DDBJ whole genome shotgun (WGS) entry which is preliminary data.</text>
</comment>
<keyword evidence="3" id="KW-1185">Reference proteome</keyword>